<name>A0ABV0V0S7_9TELE</name>
<comment type="caution">
    <text evidence="10">The sequence shown here is derived from an EMBL/GenBank/DDBJ whole genome shotgun (WGS) entry which is preliminary data.</text>
</comment>
<comment type="subcellular location">
    <subcellularLocation>
        <location evidence="1">Secreted</location>
        <location evidence="1">Extracellular space</location>
        <location evidence="1">Extracellular matrix</location>
        <location evidence="1">Basement membrane</location>
    </subcellularLocation>
</comment>
<dbReference type="InterPro" id="IPR036954">
    <property type="entry name" value="Collagen_IV_NC_sf"/>
</dbReference>
<evidence type="ECO:0000256" key="1">
    <source>
        <dbReference type="ARBA" id="ARBA00004302"/>
    </source>
</evidence>
<evidence type="ECO:0000256" key="8">
    <source>
        <dbReference type="SAM" id="SignalP"/>
    </source>
</evidence>
<gene>
    <name evidence="10" type="ORF">ILYODFUR_006428</name>
</gene>
<keyword evidence="11" id="KW-1185">Reference proteome</keyword>
<feature type="signal peptide" evidence="8">
    <location>
        <begin position="1"/>
        <end position="31"/>
    </location>
</feature>
<dbReference type="Gene3D" id="2.170.240.10">
    <property type="entry name" value="Collagen IV, non-collagenous"/>
    <property type="match status" value="1"/>
</dbReference>
<accession>A0ABV0V0S7</accession>
<dbReference type="PROSITE" id="PS51403">
    <property type="entry name" value="NC1_IV"/>
    <property type="match status" value="1"/>
</dbReference>
<evidence type="ECO:0000313" key="11">
    <source>
        <dbReference type="Proteomes" id="UP001482620"/>
    </source>
</evidence>
<evidence type="ECO:0000256" key="5">
    <source>
        <dbReference type="ARBA" id="ARBA00022869"/>
    </source>
</evidence>
<keyword evidence="5" id="KW-0084">Basement membrane</keyword>
<dbReference type="SUPFAM" id="SSF56436">
    <property type="entry name" value="C-type lectin-like"/>
    <property type="match status" value="1"/>
</dbReference>
<evidence type="ECO:0000256" key="7">
    <source>
        <dbReference type="ARBA" id="ARBA00023157"/>
    </source>
</evidence>
<sequence length="129" mass="13975">MTSVLKHITYFHFRLSYRTVLLFIQLLLVSGAPGPPGDAGEPGHGGPLRSGFLLVVHSQSVHVPQCPAASNQLWVGDSLIYLTHKIWVSLALVSLFSPPCLSPTVTEMPATTQVTMTNPIGFPLLLLYP</sequence>
<keyword evidence="8" id="KW-0732">Signal</keyword>
<dbReference type="Proteomes" id="UP001482620">
    <property type="component" value="Unassembled WGS sequence"/>
</dbReference>
<dbReference type="InterPro" id="IPR016187">
    <property type="entry name" value="CTDL_fold"/>
</dbReference>
<evidence type="ECO:0000256" key="4">
    <source>
        <dbReference type="ARBA" id="ARBA00022737"/>
    </source>
</evidence>
<evidence type="ECO:0000256" key="6">
    <source>
        <dbReference type="ARBA" id="ARBA00023119"/>
    </source>
</evidence>
<keyword evidence="3" id="KW-0272">Extracellular matrix</keyword>
<organism evidence="10 11">
    <name type="scientific">Ilyodon furcidens</name>
    <name type="common">goldbreast splitfin</name>
    <dbReference type="NCBI Taxonomy" id="33524"/>
    <lineage>
        <taxon>Eukaryota</taxon>
        <taxon>Metazoa</taxon>
        <taxon>Chordata</taxon>
        <taxon>Craniata</taxon>
        <taxon>Vertebrata</taxon>
        <taxon>Euteleostomi</taxon>
        <taxon>Actinopterygii</taxon>
        <taxon>Neopterygii</taxon>
        <taxon>Teleostei</taxon>
        <taxon>Neoteleostei</taxon>
        <taxon>Acanthomorphata</taxon>
        <taxon>Ovalentaria</taxon>
        <taxon>Atherinomorphae</taxon>
        <taxon>Cyprinodontiformes</taxon>
        <taxon>Goodeidae</taxon>
        <taxon>Ilyodon</taxon>
    </lineage>
</organism>
<dbReference type="InterPro" id="IPR001442">
    <property type="entry name" value="Collagen_IV_NC"/>
</dbReference>
<protein>
    <recommendedName>
        <fullName evidence="9">Collagen IV NC1 domain-containing protein</fullName>
    </recommendedName>
</protein>
<reference evidence="10 11" key="1">
    <citation type="submission" date="2021-06" db="EMBL/GenBank/DDBJ databases">
        <authorList>
            <person name="Palmer J.M."/>
        </authorList>
    </citation>
    <scope>NUCLEOTIDE SEQUENCE [LARGE SCALE GENOMIC DNA]</scope>
    <source>
        <strain evidence="11">if_2019</strain>
        <tissue evidence="10">Muscle</tissue>
    </source>
</reference>
<evidence type="ECO:0000256" key="3">
    <source>
        <dbReference type="ARBA" id="ARBA00022530"/>
    </source>
</evidence>
<keyword evidence="6" id="KW-0176">Collagen</keyword>
<keyword evidence="7" id="KW-1015">Disulfide bond</keyword>
<keyword evidence="4" id="KW-0677">Repeat</keyword>
<feature type="chain" id="PRO_5046003196" description="Collagen IV NC1 domain-containing protein" evidence="8">
    <location>
        <begin position="32"/>
        <end position="129"/>
    </location>
</feature>
<keyword evidence="2" id="KW-0964">Secreted</keyword>
<dbReference type="EMBL" id="JAHRIQ010093078">
    <property type="protein sequence ID" value="MEQ2250983.1"/>
    <property type="molecule type" value="Genomic_DNA"/>
</dbReference>
<evidence type="ECO:0000259" key="9">
    <source>
        <dbReference type="PROSITE" id="PS51403"/>
    </source>
</evidence>
<evidence type="ECO:0000313" key="10">
    <source>
        <dbReference type="EMBL" id="MEQ2250983.1"/>
    </source>
</evidence>
<evidence type="ECO:0000256" key="2">
    <source>
        <dbReference type="ARBA" id="ARBA00022525"/>
    </source>
</evidence>
<feature type="domain" description="Collagen IV NC1" evidence="9">
    <location>
        <begin position="51"/>
        <end position="82"/>
    </location>
</feature>
<dbReference type="Pfam" id="PF01413">
    <property type="entry name" value="C4"/>
    <property type="match status" value="1"/>
</dbReference>
<proteinExistence type="predicted"/>